<dbReference type="Gene3D" id="1.10.1740.10">
    <property type="match status" value="1"/>
</dbReference>
<reference evidence="7 8" key="1">
    <citation type="journal article" date="2022" name="IScience">
        <title>An ultrasensitive nanofiber-based assay for enzymatic hydrolysis and deep-sea microbial degradation of cellulose.</title>
        <authorList>
            <person name="Tsudome M."/>
            <person name="Tachioka M."/>
            <person name="Miyazaki M."/>
            <person name="Uchimura K."/>
            <person name="Tsuda M."/>
            <person name="Takaki Y."/>
            <person name="Deguchi S."/>
        </authorList>
    </citation>
    <scope>NUCLEOTIDE SEQUENCE [LARGE SCALE GENOMIC DNA]</scope>
    <source>
        <strain evidence="7 8">GE09</strain>
    </source>
</reference>
<dbReference type="Gene3D" id="1.10.10.10">
    <property type="entry name" value="Winged helix-like DNA-binding domain superfamily/Winged helix DNA-binding domain"/>
    <property type="match status" value="1"/>
</dbReference>
<comment type="similarity">
    <text evidence="1">Belongs to the sigma-70 factor family. ECF subfamily.</text>
</comment>
<dbReference type="GO" id="GO:0006352">
    <property type="term" value="P:DNA-templated transcription initiation"/>
    <property type="evidence" value="ECO:0007669"/>
    <property type="project" value="InterPro"/>
</dbReference>
<dbReference type="GO" id="GO:0016987">
    <property type="term" value="F:sigma factor activity"/>
    <property type="evidence" value="ECO:0007669"/>
    <property type="project" value="UniProtKB-KW"/>
</dbReference>
<dbReference type="AlphaFoldDB" id="A0AAN2BLB8"/>
<dbReference type="InterPro" id="IPR013325">
    <property type="entry name" value="RNA_pol_sigma_r2"/>
</dbReference>
<dbReference type="Pfam" id="PF04542">
    <property type="entry name" value="Sigma70_r2"/>
    <property type="match status" value="1"/>
</dbReference>
<keyword evidence="4" id="KW-0804">Transcription</keyword>
<protein>
    <submittedName>
        <fullName evidence="7">RNA polymerase sigma-70 factor, ECF subfamily</fullName>
    </submittedName>
</protein>
<dbReference type="PANTHER" id="PTHR43133">
    <property type="entry name" value="RNA POLYMERASE ECF-TYPE SIGMA FACTO"/>
    <property type="match status" value="1"/>
</dbReference>
<evidence type="ECO:0000256" key="3">
    <source>
        <dbReference type="ARBA" id="ARBA00023082"/>
    </source>
</evidence>
<proteinExistence type="inferred from homology"/>
<dbReference type="InterPro" id="IPR007627">
    <property type="entry name" value="RNA_pol_sigma70_r2"/>
</dbReference>
<dbReference type="Pfam" id="PF08281">
    <property type="entry name" value="Sigma70_r4_2"/>
    <property type="match status" value="1"/>
</dbReference>
<dbReference type="SUPFAM" id="SSF88659">
    <property type="entry name" value="Sigma3 and sigma4 domains of RNA polymerase sigma factors"/>
    <property type="match status" value="1"/>
</dbReference>
<keyword evidence="2" id="KW-0805">Transcription regulation</keyword>
<evidence type="ECO:0000256" key="4">
    <source>
        <dbReference type="ARBA" id="ARBA00023163"/>
    </source>
</evidence>
<dbReference type="InterPro" id="IPR013249">
    <property type="entry name" value="RNA_pol_sigma70_r4_t2"/>
</dbReference>
<evidence type="ECO:0000313" key="8">
    <source>
        <dbReference type="Proteomes" id="UP001320119"/>
    </source>
</evidence>
<evidence type="ECO:0000256" key="1">
    <source>
        <dbReference type="ARBA" id="ARBA00010641"/>
    </source>
</evidence>
<evidence type="ECO:0000256" key="2">
    <source>
        <dbReference type="ARBA" id="ARBA00023015"/>
    </source>
</evidence>
<dbReference type="InterPro" id="IPR036388">
    <property type="entry name" value="WH-like_DNA-bd_sf"/>
</dbReference>
<name>A0AAN2BLB8_9GAMM</name>
<sequence>MNKEDKESEMRALIALTALGDRQAFYKLYSMTNAYLNGVALAMVRNQDASNDILQDAFVQIWHNASSYQPERSKPLTWLTSIIRYRALDRIAKDKRYQQTFIQDEDAEPHCDNGPWRNLLKNENAKQLALCINGLSETQAASVKLAYLKGFSREEIATQLKTKVNTVKSWLHRAQENLRKCLMQY</sequence>
<keyword evidence="3" id="KW-0731">Sigma factor</keyword>
<accession>A0AAN2BLB8</accession>
<organism evidence="7 8">
    <name type="scientific">Marinagarivorans cellulosilyticus</name>
    <dbReference type="NCBI Taxonomy" id="2721545"/>
    <lineage>
        <taxon>Bacteria</taxon>
        <taxon>Pseudomonadati</taxon>
        <taxon>Pseudomonadota</taxon>
        <taxon>Gammaproteobacteria</taxon>
        <taxon>Cellvibrionales</taxon>
        <taxon>Cellvibrionaceae</taxon>
        <taxon>Marinagarivorans</taxon>
    </lineage>
</organism>
<dbReference type="InterPro" id="IPR013324">
    <property type="entry name" value="RNA_pol_sigma_r3/r4-like"/>
</dbReference>
<keyword evidence="8" id="KW-1185">Reference proteome</keyword>
<dbReference type="GO" id="GO:0003677">
    <property type="term" value="F:DNA binding"/>
    <property type="evidence" value="ECO:0007669"/>
    <property type="project" value="InterPro"/>
</dbReference>
<evidence type="ECO:0000313" key="7">
    <source>
        <dbReference type="EMBL" id="BCD98929.1"/>
    </source>
</evidence>
<gene>
    <name evidence="7" type="ORF">MARGE09_P3130</name>
</gene>
<dbReference type="NCBIfam" id="TIGR02937">
    <property type="entry name" value="sigma70-ECF"/>
    <property type="match status" value="1"/>
</dbReference>
<dbReference type="Proteomes" id="UP001320119">
    <property type="component" value="Chromosome"/>
</dbReference>
<dbReference type="RefSeq" id="WP_236983656.1">
    <property type="nucleotide sequence ID" value="NZ_AP023086.1"/>
</dbReference>
<dbReference type="EMBL" id="AP023086">
    <property type="protein sequence ID" value="BCD98929.1"/>
    <property type="molecule type" value="Genomic_DNA"/>
</dbReference>
<feature type="domain" description="RNA polymerase sigma-70 region 2" evidence="5">
    <location>
        <begin position="36"/>
        <end position="96"/>
    </location>
</feature>
<dbReference type="InterPro" id="IPR014284">
    <property type="entry name" value="RNA_pol_sigma-70_dom"/>
</dbReference>
<dbReference type="InterPro" id="IPR039425">
    <property type="entry name" value="RNA_pol_sigma-70-like"/>
</dbReference>
<dbReference type="SUPFAM" id="SSF88946">
    <property type="entry name" value="Sigma2 domain of RNA polymerase sigma factors"/>
    <property type="match status" value="1"/>
</dbReference>
<evidence type="ECO:0000259" key="6">
    <source>
        <dbReference type="Pfam" id="PF08281"/>
    </source>
</evidence>
<feature type="domain" description="RNA polymerase sigma factor 70 region 4 type 2" evidence="6">
    <location>
        <begin position="127"/>
        <end position="174"/>
    </location>
</feature>
<dbReference type="KEGG" id="marq:MARGE09_P3130"/>
<dbReference type="PANTHER" id="PTHR43133:SF62">
    <property type="entry name" value="RNA POLYMERASE SIGMA FACTOR SIGZ"/>
    <property type="match status" value="1"/>
</dbReference>
<evidence type="ECO:0000259" key="5">
    <source>
        <dbReference type="Pfam" id="PF04542"/>
    </source>
</evidence>